<dbReference type="Pfam" id="PF18778">
    <property type="entry name" value="NAD1"/>
    <property type="match status" value="1"/>
</dbReference>
<sequence>MENIYQEYLAPQGTVVKPYYWLTPNQGCSRCPYHIQTDEGARISYAEFYRTFGFPYGPILVPKQHLLFYELKTFSGTPVQKGRATNCIVFDLHPESILFETGGYLDSLVCHYENIGYLTLYSNYSPCNESGHCCISKMYDFLGRYPSIRLDIYFSQLYHTTHEFPTAPWNREALRSLASLWPRVTLNPLSGGFWQALLYSFVKSVPAASLYQPIMPARALADRYNVQQIQTITGIAPYFVDVSSSTSYPVQEPYKIVPHHNMDINFPQQYSQGVNSGLIPVIALGSPVPFLTMFAPSYGQQQQSYSKPKNIVRHLKMPEELKEERKRILPKETAVQTVQITKQFVNEDKRDRKNK</sequence>
<protein>
    <submittedName>
        <fullName evidence="2">C-&gt;U-editing enzyme APOBEC-4</fullName>
    </submittedName>
</protein>
<dbReference type="RefSeq" id="XP_030062383.1">
    <property type="nucleotide sequence ID" value="XM_030206523.1"/>
</dbReference>
<dbReference type="CTD" id="403314"/>
<dbReference type="Gene3D" id="3.40.140.10">
    <property type="entry name" value="Cytidine Deaminase, domain 2"/>
    <property type="match status" value="1"/>
</dbReference>
<dbReference type="PANTHER" id="PTHR35672">
    <property type="entry name" value="C-U-EDITING ENZYME APOBEC-4-RELATED"/>
    <property type="match status" value="1"/>
</dbReference>
<name>A0A6P7YBF8_9AMPH</name>
<keyword evidence="1" id="KW-1185">Reference proteome</keyword>
<dbReference type="AlphaFoldDB" id="A0A6P7YBF8"/>
<dbReference type="InterPro" id="IPR038953">
    <property type="entry name" value="APOBEC4"/>
</dbReference>
<accession>A0A6P7YBF8</accession>
<proteinExistence type="predicted"/>
<dbReference type="PANTHER" id="PTHR35672:SF1">
    <property type="entry name" value="C-U-EDITING ENZYME APOBEC-4-RELATED"/>
    <property type="match status" value="1"/>
</dbReference>
<evidence type="ECO:0000313" key="1">
    <source>
        <dbReference type="Proteomes" id="UP000515156"/>
    </source>
</evidence>
<dbReference type="FunCoup" id="A0A6P7YBF8">
    <property type="interactions" value="2"/>
</dbReference>
<reference evidence="2" key="1">
    <citation type="submission" date="2025-08" db="UniProtKB">
        <authorList>
            <consortium name="RefSeq"/>
        </authorList>
    </citation>
    <scope>IDENTIFICATION</scope>
</reference>
<dbReference type="OrthoDB" id="9941981at2759"/>
<gene>
    <name evidence="2" type="primary">APOBEC4</name>
</gene>
<dbReference type="KEGG" id="muo:115472298"/>
<organism evidence="1 2">
    <name type="scientific">Microcaecilia unicolor</name>
    <dbReference type="NCBI Taxonomy" id="1415580"/>
    <lineage>
        <taxon>Eukaryota</taxon>
        <taxon>Metazoa</taxon>
        <taxon>Chordata</taxon>
        <taxon>Craniata</taxon>
        <taxon>Vertebrata</taxon>
        <taxon>Euteleostomi</taxon>
        <taxon>Amphibia</taxon>
        <taxon>Gymnophiona</taxon>
        <taxon>Siphonopidae</taxon>
        <taxon>Microcaecilia</taxon>
    </lineage>
</organism>
<evidence type="ECO:0000313" key="2">
    <source>
        <dbReference type="RefSeq" id="XP_030062383.1"/>
    </source>
</evidence>
<dbReference type="GeneID" id="115472298"/>
<dbReference type="Proteomes" id="UP000515156">
    <property type="component" value="Chromosome 6"/>
</dbReference>
<dbReference type="InParanoid" id="A0A6P7YBF8"/>